<proteinExistence type="predicted"/>
<feature type="domain" description="NADH:flavin oxidoreductase/NADH oxidase N-terminal" evidence="1">
    <location>
        <begin position="12"/>
        <end position="333"/>
    </location>
</feature>
<dbReference type="Gene3D" id="3.20.20.70">
    <property type="entry name" value="Aldolase class I"/>
    <property type="match status" value="1"/>
</dbReference>
<organism evidence="2 3">
    <name type="scientific">Aurantibacter aestuarii</name>
    <dbReference type="NCBI Taxonomy" id="1266046"/>
    <lineage>
        <taxon>Bacteria</taxon>
        <taxon>Pseudomonadati</taxon>
        <taxon>Bacteroidota</taxon>
        <taxon>Flavobacteriia</taxon>
        <taxon>Flavobacteriales</taxon>
        <taxon>Flavobacteriaceae</taxon>
        <taxon>Aurantibacter</taxon>
    </lineage>
</organism>
<keyword evidence="3" id="KW-1185">Reference proteome</keyword>
<name>A0A2T1N8L4_9FLAO</name>
<dbReference type="GO" id="GO:0010181">
    <property type="term" value="F:FMN binding"/>
    <property type="evidence" value="ECO:0007669"/>
    <property type="project" value="InterPro"/>
</dbReference>
<dbReference type="InterPro" id="IPR045247">
    <property type="entry name" value="Oye-like"/>
</dbReference>
<dbReference type="Pfam" id="PF00724">
    <property type="entry name" value="Oxidored_FMN"/>
    <property type="match status" value="1"/>
</dbReference>
<dbReference type="EMBL" id="PXOQ01000009">
    <property type="protein sequence ID" value="PSG88209.1"/>
    <property type="molecule type" value="Genomic_DNA"/>
</dbReference>
<dbReference type="PANTHER" id="PTHR22893">
    <property type="entry name" value="NADH OXIDOREDUCTASE-RELATED"/>
    <property type="match status" value="1"/>
</dbReference>
<dbReference type="GO" id="GO:0016491">
    <property type="term" value="F:oxidoreductase activity"/>
    <property type="evidence" value="ECO:0007669"/>
    <property type="project" value="InterPro"/>
</dbReference>
<accession>A0A2T1N8L4</accession>
<reference evidence="2 3" key="1">
    <citation type="submission" date="2018-03" db="EMBL/GenBank/DDBJ databases">
        <title>Mesoflavibacter sp. HG37 and Mesoflavibacter sp. HG96 sp.nov., two marine bacteria isolated from seawater of Western Pacific Ocean.</title>
        <authorList>
            <person name="Cheng H."/>
            <person name="Wu Y.-H."/>
            <person name="Guo L.-L."/>
            <person name="Xu X.-W."/>
        </authorList>
    </citation>
    <scope>NUCLEOTIDE SEQUENCE [LARGE SCALE GENOMIC DNA]</scope>
    <source>
        <strain evidence="2 3">KCTC 32269</strain>
    </source>
</reference>
<dbReference type="CDD" id="cd02933">
    <property type="entry name" value="OYE_like_FMN"/>
    <property type="match status" value="1"/>
</dbReference>
<dbReference type="Proteomes" id="UP000238426">
    <property type="component" value="Unassembled WGS sequence"/>
</dbReference>
<dbReference type="GO" id="GO:0005829">
    <property type="term" value="C:cytosol"/>
    <property type="evidence" value="ECO:0007669"/>
    <property type="project" value="TreeGrafter"/>
</dbReference>
<gene>
    <name evidence="2" type="ORF">C7H52_07845</name>
</gene>
<dbReference type="InterPro" id="IPR013785">
    <property type="entry name" value="Aldolase_TIM"/>
</dbReference>
<comment type="caution">
    <text evidence="2">The sequence shown here is derived from an EMBL/GenBank/DDBJ whole genome shotgun (WGS) entry which is preliminary data.</text>
</comment>
<evidence type="ECO:0000313" key="2">
    <source>
        <dbReference type="EMBL" id="PSG88209.1"/>
    </source>
</evidence>
<dbReference type="SUPFAM" id="SSF51395">
    <property type="entry name" value="FMN-linked oxidoreductases"/>
    <property type="match status" value="1"/>
</dbReference>
<evidence type="ECO:0000313" key="3">
    <source>
        <dbReference type="Proteomes" id="UP000238426"/>
    </source>
</evidence>
<dbReference type="AlphaFoldDB" id="A0A2T1N8L4"/>
<dbReference type="PANTHER" id="PTHR22893:SF91">
    <property type="entry name" value="NADPH DEHYDROGENASE 2-RELATED"/>
    <property type="match status" value="1"/>
</dbReference>
<dbReference type="InterPro" id="IPR001155">
    <property type="entry name" value="OxRdtase_FMN_N"/>
</dbReference>
<dbReference type="RefSeq" id="WP_106463349.1">
    <property type="nucleotide sequence ID" value="NZ_PXOQ01000009.1"/>
</dbReference>
<protein>
    <submittedName>
        <fullName evidence="2">Alkene reductase</fullName>
    </submittedName>
</protein>
<dbReference type="OrthoDB" id="9772736at2"/>
<sequence length="367" mass="40886">MKILETYNLNGIHLKNRIVMAPMTRSRALNNIPNDLMKTYYAQRSDAGLIISEGTSPSVNGLGYPRIPGAFTPIQIEGWKQIISEVHQNDGKFFVQLMHCGRITAKENLPKAGVTLSASAVRADGEMYTDTKGLQPHETPQEMSLIDIVVAQREFVNASKQLIFEAGADGVELHAANGYLLDQFLNPKSNIREDIYGGNFENRARFVLETVKKVVAVVGANKVGIRVSPYGEMNDLQSDYKDIVELYTYLALELKKIGISYIHIVDHRRSMGAPEFKTEIRKTIKGTFTGTVITGGDIDSLEKAENVLTDGFDLAYIGRPFISNADLIQKLIHKDPLTPPKQDLFYSAGAEGYTDYEPKYKSHYETS</sequence>
<evidence type="ECO:0000259" key="1">
    <source>
        <dbReference type="Pfam" id="PF00724"/>
    </source>
</evidence>